<evidence type="ECO:0000313" key="3">
    <source>
        <dbReference type="Proteomes" id="UP001326110"/>
    </source>
</evidence>
<dbReference type="Gene3D" id="3.40.50.9200">
    <property type="entry name" value="Hypothetical protein MTH538"/>
    <property type="match status" value="1"/>
</dbReference>
<dbReference type="Pfam" id="PF08937">
    <property type="entry name" value="ThsB_TIR"/>
    <property type="match status" value="1"/>
</dbReference>
<dbReference type="GeneID" id="43166819"/>
<dbReference type="EMBL" id="CP140152">
    <property type="protein sequence ID" value="WQH05466.1"/>
    <property type="molecule type" value="Genomic_DNA"/>
</dbReference>
<proteinExistence type="predicted"/>
<dbReference type="InterPro" id="IPR036490">
    <property type="entry name" value="ThsB_TIR-like_sf"/>
</dbReference>
<reference evidence="2 3" key="1">
    <citation type="submission" date="2023-11" db="EMBL/GenBank/DDBJ databases">
        <title>MicrobeMod: A computational toolkit for identifying prokaryotic methylation and restriction-modification with nanopore sequencing.</title>
        <authorList>
            <person name="Crits-Christoph A."/>
            <person name="Kang S.C."/>
            <person name="Lee H."/>
            <person name="Ostrov N."/>
        </authorList>
    </citation>
    <scope>NUCLEOTIDE SEQUENCE [LARGE SCALE GENOMIC DNA]</scope>
    <source>
        <strain evidence="2 3">ATCC 25935</strain>
    </source>
</reference>
<keyword evidence="3" id="KW-1185">Reference proteome</keyword>
<dbReference type="InterPro" id="IPR015032">
    <property type="entry name" value="ThsB__TIR-like_domain"/>
</dbReference>
<sequence length="135" mass="15285">MPDLKTRMLFISHAWKYDDAYLTIVKWFNEAPNFSWKNCSIPSTDALKENTTKGLCEGITRQINPAQGVLLIAGMYAAHSGWIDYEIGEAKRLGKIIIGIKPWGQERMPLKVQEASNVIVNWQGSSIIQAVRDYI</sequence>
<dbReference type="SUPFAM" id="SSF52206">
    <property type="entry name" value="Hypothetical protein MTH538"/>
    <property type="match status" value="1"/>
</dbReference>
<evidence type="ECO:0000259" key="1">
    <source>
        <dbReference type="Pfam" id="PF08937"/>
    </source>
</evidence>
<protein>
    <submittedName>
        <fullName evidence="2">TIR domain-containing protein</fullName>
    </submittedName>
</protein>
<dbReference type="RefSeq" id="WP_051120344.1">
    <property type="nucleotide sequence ID" value="NZ_CP140152.1"/>
</dbReference>
<dbReference type="Proteomes" id="UP001326110">
    <property type="component" value="Chromosome"/>
</dbReference>
<accession>A0ABZ0Y0S7</accession>
<gene>
    <name evidence="2" type="ORF">SR858_03760</name>
</gene>
<organism evidence="2 3">
    <name type="scientific">Duganella zoogloeoides</name>
    <dbReference type="NCBI Taxonomy" id="75659"/>
    <lineage>
        <taxon>Bacteria</taxon>
        <taxon>Pseudomonadati</taxon>
        <taxon>Pseudomonadota</taxon>
        <taxon>Betaproteobacteria</taxon>
        <taxon>Burkholderiales</taxon>
        <taxon>Oxalobacteraceae</taxon>
        <taxon>Telluria group</taxon>
        <taxon>Duganella</taxon>
    </lineage>
</organism>
<name>A0ABZ0Y0S7_9BURK</name>
<feature type="domain" description="Thoeris protein ThsB TIR-like" evidence="1">
    <location>
        <begin position="10"/>
        <end position="106"/>
    </location>
</feature>
<evidence type="ECO:0000313" key="2">
    <source>
        <dbReference type="EMBL" id="WQH05466.1"/>
    </source>
</evidence>